<evidence type="ECO:0000313" key="4">
    <source>
        <dbReference type="Proteomes" id="UP000199180"/>
    </source>
</evidence>
<dbReference type="InterPro" id="IPR005627">
    <property type="entry name" value="CutC-like"/>
</dbReference>
<dbReference type="EMBL" id="FOHO01000003">
    <property type="protein sequence ID" value="SET09717.1"/>
    <property type="molecule type" value="Genomic_DNA"/>
</dbReference>
<evidence type="ECO:0000313" key="3">
    <source>
        <dbReference type="EMBL" id="SET09717.1"/>
    </source>
</evidence>
<dbReference type="AlphaFoldDB" id="A0A1I0BS29"/>
<keyword evidence="4" id="KW-1185">Reference proteome</keyword>
<accession>A0A1I0BS29</accession>
<comment type="similarity">
    <text evidence="1 2">Belongs to the CutC family.</text>
</comment>
<evidence type="ECO:0000256" key="2">
    <source>
        <dbReference type="HAMAP-Rule" id="MF_00795"/>
    </source>
</evidence>
<dbReference type="PANTHER" id="PTHR12598">
    <property type="entry name" value="COPPER HOMEOSTASIS PROTEIN CUTC"/>
    <property type="match status" value="1"/>
</dbReference>
<dbReference type="InterPro" id="IPR036822">
    <property type="entry name" value="CutC-like_dom_sf"/>
</dbReference>
<organism evidence="3 4">
    <name type="scientific">Paracoccus homiensis</name>
    <dbReference type="NCBI Taxonomy" id="364199"/>
    <lineage>
        <taxon>Bacteria</taxon>
        <taxon>Pseudomonadati</taxon>
        <taxon>Pseudomonadota</taxon>
        <taxon>Alphaproteobacteria</taxon>
        <taxon>Rhodobacterales</taxon>
        <taxon>Paracoccaceae</taxon>
        <taxon>Paracoccus</taxon>
    </lineage>
</organism>
<dbReference type="OrthoDB" id="9815677at2"/>
<name>A0A1I0BS29_9RHOB</name>
<dbReference type="SUPFAM" id="SSF110395">
    <property type="entry name" value="CutC-like"/>
    <property type="match status" value="1"/>
</dbReference>
<dbReference type="Gene3D" id="3.20.20.380">
    <property type="entry name" value="Copper homeostasis (CutC) domain"/>
    <property type="match status" value="1"/>
</dbReference>
<dbReference type="RefSeq" id="WP_090732959.1">
    <property type="nucleotide sequence ID" value="NZ_FOHO01000003.1"/>
</dbReference>
<dbReference type="STRING" id="364199.SAMN04489858_10340"/>
<dbReference type="GO" id="GO:0005507">
    <property type="term" value="F:copper ion binding"/>
    <property type="evidence" value="ECO:0007669"/>
    <property type="project" value="TreeGrafter"/>
</dbReference>
<dbReference type="Proteomes" id="UP000199180">
    <property type="component" value="Unassembled WGS sequence"/>
</dbReference>
<dbReference type="PANTHER" id="PTHR12598:SF0">
    <property type="entry name" value="COPPER HOMEOSTASIS PROTEIN CUTC HOMOLOG"/>
    <property type="match status" value="1"/>
</dbReference>
<reference evidence="3 4" key="1">
    <citation type="submission" date="2016-10" db="EMBL/GenBank/DDBJ databases">
        <authorList>
            <person name="de Groot N.N."/>
        </authorList>
    </citation>
    <scope>NUCLEOTIDE SEQUENCE [LARGE SCALE GENOMIC DNA]</scope>
    <source>
        <strain evidence="3 4">DSM 17862</strain>
    </source>
</reference>
<protein>
    <recommendedName>
        <fullName evidence="2">PF03932 family protein CutC</fullName>
    </recommendedName>
</protein>
<comment type="caution">
    <text evidence="2">Once thought to be involved in copper homeostasis, experiments in E.coli have shown this is not the case.</text>
</comment>
<gene>
    <name evidence="2" type="primary">cutC</name>
    <name evidence="3" type="ORF">SAMN04489858_10340</name>
</gene>
<proteinExistence type="inferred from homology"/>
<dbReference type="Pfam" id="PF03932">
    <property type="entry name" value="CutC"/>
    <property type="match status" value="1"/>
</dbReference>
<sequence length="244" mass="24827">MVAKSPVLEVCVDDPAGLQAAIEGGADRIELCAALALGGLTPAPGLMAAAADCGLPVFAMIRPRPGGFLYDAGEMAAALQDVAAVRRFGLAGIVFGATGADGRLDVAAIGRVAMAAGDLPMVLHRAIDVTPDQDEALQTAIDCGYCRVLTSGGAETAVDGAANITRMVQRAAGRIEIMAGGGVEAENAARLLTAGAQDLHGSCSLVMADPAPVGRLRIAGERAQTSADRVRALRQAMDRHMRGV</sequence>
<evidence type="ECO:0000256" key="1">
    <source>
        <dbReference type="ARBA" id="ARBA00007768"/>
    </source>
</evidence>
<dbReference type="HAMAP" id="MF_00795">
    <property type="entry name" value="CutC"/>
    <property type="match status" value="1"/>
</dbReference>
<dbReference type="GO" id="GO:0005737">
    <property type="term" value="C:cytoplasm"/>
    <property type="evidence" value="ECO:0007669"/>
    <property type="project" value="UniProtKB-SubCell"/>
</dbReference>
<comment type="subcellular location">
    <subcellularLocation>
        <location evidence="2">Cytoplasm</location>
    </subcellularLocation>
</comment>
<keyword evidence="2" id="KW-0963">Cytoplasm</keyword>